<evidence type="ECO:0000259" key="2">
    <source>
        <dbReference type="Pfam" id="PF01965"/>
    </source>
</evidence>
<feature type="domain" description="DJ-1/PfpI" evidence="2">
    <location>
        <begin position="8"/>
        <end position="170"/>
    </location>
</feature>
<evidence type="ECO:0000313" key="3">
    <source>
        <dbReference type="EMBL" id="TMQ68581.1"/>
    </source>
</evidence>
<comment type="caution">
    <text evidence="3">The sequence shown here is derived from an EMBL/GenBank/DDBJ whole genome shotgun (WGS) entry which is preliminary data.</text>
</comment>
<dbReference type="CDD" id="cd03134">
    <property type="entry name" value="GATase1_PfpI_like"/>
    <property type="match status" value="1"/>
</dbReference>
<accession>A0A538TYB7</accession>
<keyword evidence="3" id="KW-0808">Transferase</keyword>
<dbReference type="InterPro" id="IPR029062">
    <property type="entry name" value="Class_I_gatase-like"/>
</dbReference>
<protein>
    <submittedName>
        <fullName evidence="3">Type 1 glutamine amidotransferase</fullName>
    </submittedName>
</protein>
<dbReference type="EMBL" id="VBPA01000396">
    <property type="protein sequence ID" value="TMQ68581.1"/>
    <property type="molecule type" value="Genomic_DNA"/>
</dbReference>
<evidence type="ECO:0000256" key="1">
    <source>
        <dbReference type="ARBA" id="ARBA00008542"/>
    </source>
</evidence>
<dbReference type="InterPro" id="IPR006286">
    <property type="entry name" value="C56_PfpI-like"/>
</dbReference>
<proteinExistence type="inferred from homology"/>
<keyword evidence="3" id="KW-0315">Glutamine amidotransferase</keyword>
<reference evidence="3 4" key="1">
    <citation type="journal article" date="2019" name="Nat. Microbiol.">
        <title>Mediterranean grassland soil C-N compound turnover is dependent on rainfall and depth, and is mediated by genomically divergent microorganisms.</title>
        <authorList>
            <person name="Diamond S."/>
            <person name="Andeer P.F."/>
            <person name="Li Z."/>
            <person name="Crits-Christoph A."/>
            <person name="Burstein D."/>
            <person name="Anantharaman K."/>
            <person name="Lane K.R."/>
            <person name="Thomas B.C."/>
            <person name="Pan C."/>
            <person name="Northen T.R."/>
            <person name="Banfield J.F."/>
        </authorList>
    </citation>
    <scope>NUCLEOTIDE SEQUENCE [LARGE SCALE GENOMIC DNA]</scope>
    <source>
        <strain evidence="3">WS_10</strain>
    </source>
</reference>
<dbReference type="AlphaFoldDB" id="A0A538TYB7"/>
<gene>
    <name evidence="3" type="ORF">E6K80_14125</name>
</gene>
<dbReference type="PROSITE" id="PS51276">
    <property type="entry name" value="PEPTIDASE_C56_PFPI"/>
    <property type="match status" value="1"/>
</dbReference>
<comment type="similarity">
    <text evidence="1">Belongs to the peptidase C56 family.</text>
</comment>
<dbReference type="Gene3D" id="3.40.50.880">
    <property type="match status" value="1"/>
</dbReference>
<dbReference type="SUPFAM" id="SSF52317">
    <property type="entry name" value="Class I glutamine amidotransferase-like"/>
    <property type="match status" value="1"/>
</dbReference>
<dbReference type="Pfam" id="PF01965">
    <property type="entry name" value="DJ-1_PfpI"/>
    <property type="match status" value="1"/>
</dbReference>
<dbReference type="PANTHER" id="PTHR42733">
    <property type="entry name" value="DJ-1 PROTEIN"/>
    <property type="match status" value="1"/>
</dbReference>
<dbReference type="PANTHER" id="PTHR42733:SF13">
    <property type="entry name" value="DJ-1_PFPI DOMAIN-CONTAINING PROTEIN"/>
    <property type="match status" value="1"/>
</dbReference>
<dbReference type="Proteomes" id="UP000319836">
    <property type="component" value="Unassembled WGS sequence"/>
</dbReference>
<dbReference type="NCBIfam" id="TIGR01382">
    <property type="entry name" value="PfpI"/>
    <property type="match status" value="1"/>
</dbReference>
<organism evidence="3 4">
    <name type="scientific">Eiseniibacteriota bacterium</name>
    <dbReference type="NCBI Taxonomy" id="2212470"/>
    <lineage>
        <taxon>Bacteria</taxon>
        <taxon>Candidatus Eiseniibacteriota</taxon>
    </lineage>
</organism>
<evidence type="ECO:0000313" key="4">
    <source>
        <dbReference type="Proteomes" id="UP000319836"/>
    </source>
</evidence>
<dbReference type="InterPro" id="IPR002818">
    <property type="entry name" value="DJ-1/PfpI"/>
</dbReference>
<sequence length="178" mass="19758">MSSLRSNRRVLVLVEHHYEDLELWYPKLRLMEEGMEVVVAGPEKIVYPGKNGYPCKADRSLDEVRASDFDALVIPGGWAPDKLRRNSVVLELVREFDRDHKPIAMICHAGWVPISARILKGRKVTGVSAIKDDLENAGATFLDQSVVVDGHLISSRTPADLPDFCKALITALGAKVQV</sequence>
<dbReference type="GO" id="GO:0016740">
    <property type="term" value="F:transferase activity"/>
    <property type="evidence" value="ECO:0007669"/>
    <property type="project" value="UniProtKB-KW"/>
</dbReference>
<name>A0A538TYB7_UNCEI</name>